<dbReference type="AlphaFoldDB" id="A0A1G9Q5J2"/>
<feature type="binding site" evidence="12">
    <location>
        <position position="53"/>
    </location>
    <ligand>
        <name>[4Fe-4S] cluster</name>
        <dbReference type="ChEBI" id="CHEBI:49883"/>
    </ligand>
</feature>
<feature type="binding site" evidence="12">
    <location>
        <position position="62"/>
    </location>
    <ligand>
        <name>[4Fe-4S] cluster</name>
        <dbReference type="ChEBI" id="CHEBI:49883"/>
    </ligand>
</feature>
<evidence type="ECO:0000256" key="4">
    <source>
        <dbReference type="ARBA" id="ARBA00022490"/>
    </source>
</evidence>
<keyword evidence="4 12" id="KW-0963">Cytoplasm</keyword>
<comment type="subcellular location">
    <subcellularLocation>
        <location evidence="1 12">Cytoplasm</location>
    </subcellularLocation>
</comment>
<dbReference type="GeneID" id="40828738"/>
<dbReference type="PROSITE" id="PS51674">
    <property type="entry name" value="4FE4S_WBL"/>
    <property type="match status" value="1"/>
</dbReference>
<comment type="similarity">
    <text evidence="2 12">Belongs to the WhiB family.</text>
</comment>
<evidence type="ECO:0000259" key="13">
    <source>
        <dbReference type="PROSITE" id="PS51674"/>
    </source>
</evidence>
<evidence type="ECO:0000313" key="14">
    <source>
        <dbReference type="EMBL" id="SDM06266.1"/>
    </source>
</evidence>
<evidence type="ECO:0000256" key="6">
    <source>
        <dbReference type="ARBA" id="ARBA00023004"/>
    </source>
</evidence>
<evidence type="ECO:0000256" key="11">
    <source>
        <dbReference type="ARBA" id="ARBA00023163"/>
    </source>
</evidence>
<comment type="PTM">
    <text evidence="12">The Fe-S cluster can be nitrosylated by nitric oxide (NO).</text>
</comment>
<evidence type="ECO:0000256" key="2">
    <source>
        <dbReference type="ARBA" id="ARBA00006597"/>
    </source>
</evidence>
<sequence length="106" mass="11868">MTDVSRLPGAAHHHWDWQLRAACRGADSSLFFHPPNERGEARDEREKKAKRVCGGCPVRAACLSHALETRERFGVWGGLGEHELRTLLGPAREERDDRDAVCRPAA</sequence>
<evidence type="ECO:0000256" key="8">
    <source>
        <dbReference type="ARBA" id="ARBA00023015"/>
    </source>
</evidence>
<keyword evidence="3 12" id="KW-0004">4Fe-4S</keyword>
<dbReference type="GO" id="GO:0045892">
    <property type="term" value="P:negative regulation of DNA-templated transcription"/>
    <property type="evidence" value="ECO:0007669"/>
    <property type="project" value="TreeGrafter"/>
</dbReference>
<feature type="domain" description="4Fe-4S Wbl-type" evidence="13">
    <location>
        <begin position="22"/>
        <end position="86"/>
    </location>
</feature>
<keyword evidence="9 12" id="KW-0238">DNA-binding</keyword>
<evidence type="ECO:0000256" key="10">
    <source>
        <dbReference type="ARBA" id="ARBA00023157"/>
    </source>
</evidence>
<evidence type="ECO:0000256" key="1">
    <source>
        <dbReference type="ARBA" id="ARBA00004496"/>
    </source>
</evidence>
<accession>A0A1G9Q5J2</accession>
<dbReference type="HAMAP" id="MF_01479">
    <property type="entry name" value="WhiB"/>
    <property type="match status" value="1"/>
</dbReference>
<comment type="function">
    <text evidence="12">Acts as a transcriptional regulator. Probably redox-responsive. The apo- but not holo-form probably binds DNA.</text>
</comment>
<keyword evidence="7 12" id="KW-0411">Iron-sulfur</keyword>
<dbReference type="OrthoDB" id="4954884at2"/>
<comment type="PTM">
    <text evidence="12">Upon Fe-S cluster removal intramolecular disulfide bonds are formed.</text>
</comment>
<feature type="binding site" evidence="12">
    <location>
        <position position="23"/>
    </location>
    <ligand>
        <name>[4Fe-4S] cluster</name>
        <dbReference type="ChEBI" id="CHEBI:49883"/>
    </ligand>
</feature>
<evidence type="ECO:0000256" key="5">
    <source>
        <dbReference type="ARBA" id="ARBA00022723"/>
    </source>
</evidence>
<reference evidence="15" key="1">
    <citation type="submission" date="2016-10" db="EMBL/GenBank/DDBJ databases">
        <authorList>
            <person name="Varghese N."/>
            <person name="Submissions S."/>
        </authorList>
    </citation>
    <scope>NUCLEOTIDE SEQUENCE [LARGE SCALE GENOMIC DNA]</scope>
    <source>
        <strain evidence="15">CGMCC 4.7042</strain>
    </source>
</reference>
<dbReference type="GO" id="GO:0047134">
    <property type="term" value="F:protein-disulfide reductase [NAD(P)H] activity"/>
    <property type="evidence" value="ECO:0007669"/>
    <property type="project" value="TreeGrafter"/>
</dbReference>
<keyword evidence="15" id="KW-1185">Reference proteome</keyword>
<gene>
    <name evidence="12" type="primary">whiB</name>
    <name evidence="14" type="ORF">SAMN05444921_103302</name>
</gene>
<dbReference type="GO" id="GO:0035731">
    <property type="term" value="F:dinitrosyl-iron complex binding"/>
    <property type="evidence" value="ECO:0007669"/>
    <property type="project" value="UniProtKB-UniRule"/>
</dbReference>
<dbReference type="PANTHER" id="PTHR38839">
    <property type="entry name" value="TRANSCRIPTIONAL REGULATOR WHID-RELATED"/>
    <property type="match status" value="1"/>
</dbReference>
<proteinExistence type="inferred from homology"/>
<dbReference type="Pfam" id="PF02467">
    <property type="entry name" value="Whib"/>
    <property type="match status" value="1"/>
</dbReference>
<keyword evidence="8 12" id="KW-0805">Transcription regulation</keyword>
<organism evidence="14 15">
    <name type="scientific">Streptomyces wuyuanensis</name>
    <dbReference type="NCBI Taxonomy" id="1196353"/>
    <lineage>
        <taxon>Bacteria</taxon>
        <taxon>Bacillati</taxon>
        <taxon>Actinomycetota</taxon>
        <taxon>Actinomycetes</taxon>
        <taxon>Kitasatosporales</taxon>
        <taxon>Streptomycetaceae</taxon>
        <taxon>Streptomyces</taxon>
    </lineage>
</organism>
<dbReference type="RefSeq" id="WP_093652968.1">
    <property type="nucleotide sequence ID" value="NZ_FNHI01000003.1"/>
</dbReference>
<dbReference type="InterPro" id="IPR003482">
    <property type="entry name" value="Whib"/>
</dbReference>
<comment type="cofactor">
    <cofactor evidence="12">
        <name>[4Fe-4S] cluster</name>
        <dbReference type="ChEBI" id="CHEBI:49883"/>
    </cofactor>
    <text evidence="12">Binds 1 [4Fe-4S] cluster per subunit. Following nitrosylation of the [4Fe-4S] cluster binds 1 [4Fe-8(NO)] cluster per subunit.</text>
</comment>
<dbReference type="PANTHER" id="PTHR38839:SF5">
    <property type="entry name" value="TRANSCRIPTIONAL REGULATOR WHID"/>
    <property type="match status" value="1"/>
</dbReference>
<dbReference type="GO" id="GO:0051539">
    <property type="term" value="F:4 iron, 4 sulfur cluster binding"/>
    <property type="evidence" value="ECO:0007669"/>
    <property type="project" value="UniProtKB-UniRule"/>
</dbReference>
<feature type="binding site" evidence="12">
    <location>
        <position position="56"/>
    </location>
    <ligand>
        <name>[4Fe-4S] cluster</name>
        <dbReference type="ChEBI" id="CHEBI:49883"/>
    </ligand>
</feature>
<keyword evidence="5 12" id="KW-0479">Metal-binding</keyword>
<protein>
    <recommendedName>
        <fullName evidence="12">Transcriptional regulator WhiB</fullName>
    </recommendedName>
</protein>
<name>A0A1G9Q5J2_9ACTN</name>
<dbReference type="GO" id="GO:0005737">
    <property type="term" value="C:cytoplasm"/>
    <property type="evidence" value="ECO:0007669"/>
    <property type="project" value="UniProtKB-SubCell"/>
</dbReference>
<evidence type="ECO:0000256" key="3">
    <source>
        <dbReference type="ARBA" id="ARBA00022485"/>
    </source>
</evidence>
<evidence type="ECO:0000313" key="15">
    <source>
        <dbReference type="Proteomes" id="UP000199063"/>
    </source>
</evidence>
<keyword evidence="11 12" id="KW-0804">Transcription</keyword>
<dbReference type="Proteomes" id="UP000199063">
    <property type="component" value="Unassembled WGS sequence"/>
</dbReference>
<dbReference type="EMBL" id="FNHI01000003">
    <property type="protein sequence ID" value="SDM06266.1"/>
    <property type="molecule type" value="Genomic_DNA"/>
</dbReference>
<keyword evidence="10 12" id="KW-1015">Disulfide bond</keyword>
<dbReference type="GO" id="GO:0045454">
    <property type="term" value="P:cell redox homeostasis"/>
    <property type="evidence" value="ECO:0007669"/>
    <property type="project" value="TreeGrafter"/>
</dbReference>
<dbReference type="STRING" id="1196353.SAMN05444921_103302"/>
<evidence type="ECO:0000256" key="12">
    <source>
        <dbReference type="HAMAP-Rule" id="MF_01479"/>
    </source>
</evidence>
<dbReference type="InterPro" id="IPR034768">
    <property type="entry name" value="4FE4S_WBL"/>
</dbReference>
<evidence type="ECO:0000256" key="9">
    <source>
        <dbReference type="ARBA" id="ARBA00023125"/>
    </source>
</evidence>
<dbReference type="GO" id="GO:0046872">
    <property type="term" value="F:metal ion binding"/>
    <property type="evidence" value="ECO:0007669"/>
    <property type="project" value="UniProtKB-KW"/>
</dbReference>
<keyword evidence="6 12" id="KW-0408">Iron</keyword>
<dbReference type="GO" id="GO:0003677">
    <property type="term" value="F:DNA binding"/>
    <property type="evidence" value="ECO:0007669"/>
    <property type="project" value="UniProtKB-UniRule"/>
</dbReference>
<evidence type="ECO:0000256" key="7">
    <source>
        <dbReference type="ARBA" id="ARBA00023014"/>
    </source>
</evidence>